<sequence>MIVFWICTVVLLAVSALFIIYPLLKPSNVDEAAQRDDLNKAFFKDRLNELESEDSAGIIEDKDELVTDLKQSLLDDIPNADKNAAAGHQKVKWMAIPMVLFMVVLTYGMYMLFGAHDQVSHWEKVQHSLPELTQKLMDPKGAELTDQQMNDLTLAMRTRLQTRPDDGTGWVLLGRIALSNRDVETAVGALTKADKLLPNNSDIQLSLAQALMFSSEQADVEKSGRILNQLLKQPDVDPRVYSLMAFNAYENGQFAQAIQYWRELQAKIGKDDSRYAMLERSIQTAQREMGATAQQQNAAQQVQHEGTPVSVTISLSPEATMPKTGVLIVSIHSADGSPMPIAAARYPLSKFPVTVVLDDSNSMMKQRKLSSLSDIMVRARIDTDGDVSTRDHDWHGESLPVHLGDDVVLSLDKQY</sequence>
<dbReference type="Pfam" id="PF23914">
    <property type="entry name" value="TPR_CcmH_CycH"/>
    <property type="match status" value="1"/>
</dbReference>
<dbReference type="GO" id="GO:0030313">
    <property type="term" value="C:cell envelope"/>
    <property type="evidence" value="ECO:0007669"/>
    <property type="project" value="UniProtKB-SubCell"/>
</dbReference>
<evidence type="ECO:0000256" key="1">
    <source>
        <dbReference type="ARBA" id="ARBA00004196"/>
    </source>
</evidence>
<evidence type="ECO:0000256" key="5">
    <source>
        <dbReference type="SAM" id="Phobius"/>
    </source>
</evidence>
<dbReference type="GO" id="GO:0017004">
    <property type="term" value="P:cytochrome complex assembly"/>
    <property type="evidence" value="ECO:0007669"/>
    <property type="project" value="UniProtKB-KW"/>
</dbReference>
<keyword evidence="3" id="KW-0201">Cytochrome c-type biogenesis</keyword>
<dbReference type="InterPro" id="IPR017560">
    <property type="entry name" value="Cyt_c_biogenesis_CcmI"/>
</dbReference>
<dbReference type="Pfam" id="PF23892">
    <property type="entry name" value="Ig_CycH"/>
    <property type="match status" value="1"/>
</dbReference>
<dbReference type="EMBL" id="CP045699">
    <property type="protein sequence ID" value="QGA64571.1"/>
    <property type="molecule type" value="Genomic_DNA"/>
</dbReference>
<dbReference type="InterPro" id="IPR011990">
    <property type="entry name" value="TPR-like_helical_dom_sf"/>
</dbReference>
<reference evidence="8 9" key="1">
    <citation type="submission" date="2019-10" db="EMBL/GenBank/DDBJ databases">
        <title>Vibrio sp. nov., isolated from Coralline algae surface.</title>
        <authorList>
            <person name="Geng Y."/>
            <person name="Zhang X."/>
        </authorList>
    </citation>
    <scope>NUCLEOTIDE SEQUENCE [LARGE SCALE GENOMIC DNA]</scope>
    <source>
        <strain evidence="8 9">SM1977</strain>
    </source>
</reference>
<evidence type="ECO:0000259" key="6">
    <source>
        <dbReference type="Pfam" id="PF23892"/>
    </source>
</evidence>
<evidence type="ECO:0000256" key="2">
    <source>
        <dbReference type="ARBA" id="ARBA00022737"/>
    </source>
</evidence>
<dbReference type="Gene3D" id="1.25.40.10">
    <property type="entry name" value="Tetratricopeptide repeat domain"/>
    <property type="match status" value="1"/>
</dbReference>
<comment type="subcellular location">
    <subcellularLocation>
        <location evidence="1">Cell envelope</location>
    </subcellularLocation>
</comment>
<dbReference type="RefSeq" id="WP_153446610.1">
    <property type="nucleotide sequence ID" value="NZ_CP045699.1"/>
</dbReference>
<evidence type="ECO:0000256" key="3">
    <source>
        <dbReference type="ARBA" id="ARBA00022748"/>
    </source>
</evidence>
<keyword evidence="5" id="KW-1133">Transmembrane helix</keyword>
<evidence type="ECO:0000313" key="8">
    <source>
        <dbReference type="EMBL" id="QGA64571.1"/>
    </source>
</evidence>
<gene>
    <name evidence="8" type="primary">ccmI</name>
    <name evidence="8" type="ORF">GFB47_03580</name>
</gene>
<keyword evidence="5" id="KW-0812">Transmembrane</keyword>
<protein>
    <submittedName>
        <fullName evidence="8">C-type cytochrome biogenesis protein CcmI</fullName>
    </submittedName>
</protein>
<dbReference type="InterPro" id="IPR056413">
    <property type="entry name" value="TPR_CcmH_CycH"/>
</dbReference>
<dbReference type="GO" id="GO:0005886">
    <property type="term" value="C:plasma membrane"/>
    <property type="evidence" value="ECO:0007669"/>
    <property type="project" value="TreeGrafter"/>
</dbReference>
<feature type="domain" description="Cytochrome c-type biogenesis protein H Ig-like" evidence="6">
    <location>
        <begin position="309"/>
        <end position="406"/>
    </location>
</feature>
<keyword evidence="5" id="KW-0472">Membrane</keyword>
<evidence type="ECO:0000313" key="9">
    <source>
        <dbReference type="Proteomes" id="UP000348942"/>
    </source>
</evidence>
<dbReference type="SUPFAM" id="SSF48452">
    <property type="entry name" value="TPR-like"/>
    <property type="match status" value="1"/>
</dbReference>
<dbReference type="AlphaFoldDB" id="A0A5Q0TD33"/>
<accession>A0A5Q0TD33</accession>
<keyword evidence="9" id="KW-1185">Reference proteome</keyword>
<dbReference type="Proteomes" id="UP000348942">
    <property type="component" value="Chromosome 1"/>
</dbReference>
<dbReference type="NCBIfam" id="TIGR03142">
    <property type="entry name" value="cytochro_ccmI"/>
    <property type="match status" value="1"/>
</dbReference>
<keyword evidence="2" id="KW-0677">Repeat</keyword>
<dbReference type="InterPro" id="IPR056412">
    <property type="entry name" value="Ig_CycH"/>
</dbReference>
<proteinExistence type="predicted"/>
<evidence type="ECO:0000256" key="4">
    <source>
        <dbReference type="ARBA" id="ARBA00022803"/>
    </source>
</evidence>
<feature type="transmembrane region" description="Helical" evidence="5">
    <location>
        <begin position="93"/>
        <end position="113"/>
    </location>
</feature>
<dbReference type="PANTHER" id="PTHR47870">
    <property type="entry name" value="CYTOCHROME C-TYPE BIOGENESIS PROTEIN CCMH"/>
    <property type="match status" value="1"/>
</dbReference>
<organism evidence="8 9">
    <name type="scientific">Vibrio algicola</name>
    <dbReference type="NCBI Taxonomy" id="2662262"/>
    <lineage>
        <taxon>Bacteria</taxon>
        <taxon>Pseudomonadati</taxon>
        <taxon>Pseudomonadota</taxon>
        <taxon>Gammaproteobacteria</taxon>
        <taxon>Vibrionales</taxon>
        <taxon>Vibrionaceae</taxon>
        <taxon>Vibrio</taxon>
    </lineage>
</organism>
<keyword evidence="4" id="KW-0802">TPR repeat</keyword>
<feature type="domain" description="Cytochrome c-type biogenesis protein H TPR" evidence="7">
    <location>
        <begin position="118"/>
        <end position="275"/>
    </location>
</feature>
<name>A0A5Q0TD33_9VIBR</name>
<evidence type="ECO:0000259" key="7">
    <source>
        <dbReference type="Pfam" id="PF23914"/>
    </source>
</evidence>
<dbReference type="PANTHER" id="PTHR47870:SF1">
    <property type="entry name" value="CYTOCHROME C-TYPE BIOGENESIS PROTEIN CCMH"/>
    <property type="match status" value="1"/>
</dbReference>
<dbReference type="InterPro" id="IPR051263">
    <property type="entry name" value="C-type_cytochrome_biogenesis"/>
</dbReference>